<feature type="domain" description="Glycoside hydrolase family 20 catalytic" evidence="7">
    <location>
        <begin position="176"/>
        <end position="483"/>
    </location>
</feature>
<dbReference type="CDD" id="cd06564">
    <property type="entry name" value="GH20_DspB_LnbB-like"/>
    <property type="match status" value="1"/>
</dbReference>
<dbReference type="EMBL" id="JAQQWM010000003">
    <property type="protein sequence ID" value="KAK8072641.1"/>
    <property type="molecule type" value="Genomic_DNA"/>
</dbReference>
<keyword evidence="6" id="KW-0732">Signal</keyword>
<dbReference type="Pfam" id="PF00728">
    <property type="entry name" value="Glyco_hydro_20"/>
    <property type="match status" value="1"/>
</dbReference>
<keyword evidence="5" id="KW-0326">Glycosidase</keyword>
<name>A0ABR1VN13_9PEZI</name>
<proteinExistence type="inferred from homology"/>
<dbReference type="PRINTS" id="PR00738">
    <property type="entry name" value="GLHYDRLASE20"/>
</dbReference>
<dbReference type="InterPro" id="IPR015883">
    <property type="entry name" value="Glyco_hydro_20_cat"/>
</dbReference>
<dbReference type="InterPro" id="IPR015882">
    <property type="entry name" value="HEX_bac_N"/>
</dbReference>
<evidence type="ECO:0000256" key="1">
    <source>
        <dbReference type="ARBA" id="ARBA00001231"/>
    </source>
</evidence>
<dbReference type="PANTHER" id="PTHR43678">
    <property type="entry name" value="PUTATIVE (AFU_ORTHOLOGUE AFUA_2G00640)-RELATED"/>
    <property type="match status" value="1"/>
</dbReference>
<feature type="domain" description="Beta-hexosaminidase bacterial type N-terminal" evidence="8">
    <location>
        <begin position="78"/>
        <end position="169"/>
    </location>
</feature>
<sequence>MRAYSTWILAAAAWLSVAPAASRLVGIPTVPFEATGGEGHLSLSNLKSIIVDTQFADARDEKGETLIPPTLYDFSGVFANDLKDALGLELAVSNSSEAGQGSIFLALGDSGDYLDAAGAPTSEGYTLSVSAEGVTVRGASPLGVWWGTRTVLQQAILSEGSLPYGEAHDAPGWATRGMMLDAGRHYYPPEFVTEVCAYMSFFKQNTLQLHLSDNFNVIGQYSREFSLQLFARFRPWSDAEALAGLNKYKNESYTKEQLEGIQSACAARGVTILPEIEAPGHALAIVQWKPELGLASDLSLLNISHPDTIPTMKTIWAEFLPWFHSKTVHIGADEYTAGAAEYTRFVNEMSAFITAESGKAMRIWGTFPPKPEYAENVHENVSIQHWAFFEDNPLYDYIRNNYSVLNSDDGYYVVNKWSGSYPQSVDIRKTFHGNPATQGLWYPHIFDQKNATNNPAVTESKVLGSVAPLWNDYGQNASVVSETYYAWREGIPALGDKQWGGDLSESEFTSVFEKLHPKIPGQNLERSIPSQSSKIFEYDFRSATAPKMTAEGGQTQLEDSSGNNYHATTDCPFATTGGLTISSGCTLNTPLSSKGRDYTLSLELKIDELADPTNATLLSGGDSVLMLTPNLTLLASGTYYRLNSTVPLGRWVSLSITGKGSQTFASVKTLDSKQQDRGSADLQLRDDGGAREEFLAILGVLTQFHVWAQVAIEAPLARIGGEGSGWTGQLRGVSLTSETF</sequence>
<keyword evidence="4" id="KW-0378">Hydrolase</keyword>
<feature type="chain" id="PRO_5045909302" description="beta-N-acetylhexosaminidase" evidence="6">
    <location>
        <begin position="23"/>
        <end position="740"/>
    </location>
</feature>
<evidence type="ECO:0000256" key="5">
    <source>
        <dbReference type="ARBA" id="ARBA00023295"/>
    </source>
</evidence>
<evidence type="ECO:0000256" key="3">
    <source>
        <dbReference type="ARBA" id="ARBA00012663"/>
    </source>
</evidence>
<evidence type="ECO:0000256" key="4">
    <source>
        <dbReference type="ARBA" id="ARBA00022801"/>
    </source>
</evidence>
<evidence type="ECO:0000313" key="10">
    <source>
        <dbReference type="Proteomes" id="UP001446871"/>
    </source>
</evidence>
<dbReference type="Pfam" id="PF02838">
    <property type="entry name" value="Glyco_hydro_20b"/>
    <property type="match status" value="1"/>
</dbReference>
<comment type="similarity">
    <text evidence="2">Belongs to the glycosyl hydrolase 20 family.</text>
</comment>
<keyword evidence="10" id="KW-1185">Reference proteome</keyword>
<protein>
    <recommendedName>
        <fullName evidence="3">beta-N-acetylhexosaminidase</fullName>
        <ecNumber evidence="3">3.2.1.52</ecNumber>
    </recommendedName>
</protein>
<dbReference type="PANTHER" id="PTHR43678:SF1">
    <property type="entry name" value="BETA-N-ACETYLHEXOSAMINIDASE"/>
    <property type="match status" value="1"/>
</dbReference>
<dbReference type="InterPro" id="IPR017853">
    <property type="entry name" value="GH"/>
</dbReference>
<evidence type="ECO:0000259" key="8">
    <source>
        <dbReference type="Pfam" id="PF02838"/>
    </source>
</evidence>
<evidence type="ECO:0000259" key="7">
    <source>
        <dbReference type="Pfam" id="PF00728"/>
    </source>
</evidence>
<organism evidence="9 10">
    <name type="scientific">Apiospora saccharicola</name>
    <dbReference type="NCBI Taxonomy" id="335842"/>
    <lineage>
        <taxon>Eukaryota</taxon>
        <taxon>Fungi</taxon>
        <taxon>Dikarya</taxon>
        <taxon>Ascomycota</taxon>
        <taxon>Pezizomycotina</taxon>
        <taxon>Sordariomycetes</taxon>
        <taxon>Xylariomycetidae</taxon>
        <taxon>Amphisphaeriales</taxon>
        <taxon>Apiosporaceae</taxon>
        <taxon>Apiospora</taxon>
    </lineage>
</organism>
<feature type="signal peptide" evidence="6">
    <location>
        <begin position="1"/>
        <end position="22"/>
    </location>
</feature>
<accession>A0ABR1VN13</accession>
<comment type="caution">
    <text evidence="9">The sequence shown here is derived from an EMBL/GenBank/DDBJ whole genome shotgun (WGS) entry which is preliminary data.</text>
</comment>
<dbReference type="SUPFAM" id="SSF55545">
    <property type="entry name" value="beta-N-acetylhexosaminidase-like domain"/>
    <property type="match status" value="1"/>
</dbReference>
<dbReference type="InterPro" id="IPR029018">
    <property type="entry name" value="Hex-like_dom2"/>
</dbReference>
<evidence type="ECO:0000313" key="9">
    <source>
        <dbReference type="EMBL" id="KAK8072641.1"/>
    </source>
</evidence>
<dbReference type="Gene3D" id="3.20.20.80">
    <property type="entry name" value="Glycosidases"/>
    <property type="match status" value="1"/>
</dbReference>
<dbReference type="InterPro" id="IPR025705">
    <property type="entry name" value="Beta_hexosaminidase_sua/sub"/>
</dbReference>
<evidence type="ECO:0000256" key="6">
    <source>
        <dbReference type="SAM" id="SignalP"/>
    </source>
</evidence>
<gene>
    <name evidence="9" type="ORF">PG996_005989</name>
</gene>
<dbReference type="EC" id="3.2.1.52" evidence="3"/>
<dbReference type="Gene3D" id="3.30.379.10">
    <property type="entry name" value="Chitobiase/beta-hexosaminidase domain 2-like"/>
    <property type="match status" value="1"/>
</dbReference>
<evidence type="ECO:0000256" key="2">
    <source>
        <dbReference type="ARBA" id="ARBA00006285"/>
    </source>
</evidence>
<dbReference type="InterPro" id="IPR052764">
    <property type="entry name" value="GH20_Enzymes"/>
</dbReference>
<comment type="catalytic activity">
    <reaction evidence="1">
        <text>Hydrolysis of terminal non-reducing N-acetyl-D-hexosamine residues in N-acetyl-beta-D-hexosaminides.</text>
        <dbReference type="EC" id="3.2.1.52"/>
    </reaction>
</comment>
<dbReference type="Proteomes" id="UP001446871">
    <property type="component" value="Unassembled WGS sequence"/>
</dbReference>
<reference evidence="9 10" key="1">
    <citation type="submission" date="2023-01" db="EMBL/GenBank/DDBJ databases">
        <title>Analysis of 21 Apiospora genomes using comparative genomics revels a genus with tremendous synthesis potential of carbohydrate active enzymes and secondary metabolites.</title>
        <authorList>
            <person name="Sorensen T."/>
        </authorList>
    </citation>
    <scope>NUCLEOTIDE SEQUENCE [LARGE SCALE GENOMIC DNA]</scope>
    <source>
        <strain evidence="9 10">CBS 83171</strain>
    </source>
</reference>
<dbReference type="SUPFAM" id="SSF51445">
    <property type="entry name" value="(Trans)glycosidases"/>
    <property type="match status" value="1"/>
</dbReference>